<name>A0A5B6W5D6_9ROSI</name>
<organism evidence="1 2">
    <name type="scientific">Gossypium australe</name>
    <dbReference type="NCBI Taxonomy" id="47621"/>
    <lineage>
        <taxon>Eukaryota</taxon>
        <taxon>Viridiplantae</taxon>
        <taxon>Streptophyta</taxon>
        <taxon>Embryophyta</taxon>
        <taxon>Tracheophyta</taxon>
        <taxon>Spermatophyta</taxon>
        <taxon>Magnoliopsida</taxon>
        <taxon>eudicotyledons</taxon>
        <taxon>Gunneridae</taxon>
        <taxon>Pentapetalae</taxon>
        <taxon>rosids</taxon>
        <taxon>malvids</taxon>
        <taxon>Malvales</taxon>
        <taxon>Malvaceae</taxon>
        <taxon>Malvoideae</taxon>
        <taxon>Gossypium</taxon>
    </lineage>
</organism>
<evidence type="ECO:0000313" key="1">
    <source>
        <dbReference type="EMBL" id="KAA3476465.1"/>
    </source>
</evidence>
<gene>
    <name evidence="1" type="ORF">EPI10_010446</name>
</gene>
<protein>
    <submittedName>
        <fullName evidence="1">Putative Transposon TX1</fullName>
    </submittedName>
</protein>
<dbReference type="Proteomes" id="UP000325315">
    <property type="component" value="Unassembled WGS sequence"/>
</dbReference>
<proteinExistence type="predicted"/>
<keyword evidence="2" id="KW-1185">Reference proteome</keyword>
<evidence type="ECO:0000313" key="2">
    <source>
        <dbReference type="Proteomes" id="UP000325315"/>
    </source>
</evidence>
<dbReference type="OrthoDB" id="1935089at2759"/>
<dbReference type="AlphaFoldDB" id="A0A5B6W5D6"/>
<accession>A0A5B6W5D6</accession>
<sequence length="216" mass="25276">MEAFRETLVDCQLVDIGFSGVWFTWERGNLPETNIRERLDRGLQTKNESWEANEGTLLEKLGKLQLCLEEWSRKNSRNKEGLKRKLMKELEVLLEGKRNDDTMAKIIDAKIHLNMKIDKDDMYWEQRARQNWLKLGDKNTAFFHSCALVRRQANTISKLVTEEGKEIEEESEILVAASSFFQNLFKSKGVTDRCKVLDGIERTIKQEDNEFLLDPF</sequence>
<comment type="caution">
    <text evidence="1">The sequence shown here is derived from an EMBL/GenBank/DDBJ whole genome shotgun (WGS) entry which is preliminary data.</text>
</comment>
<reference evidence="2" key="1">
    <citation type="journal article" date="2019" name="Plant Biotechnol. J.">
        <title>Genome sequencing of the Australian wild diploid species Gossypium australe highlights disease resistance and delayed gland morphogenesis.</title>
        <authorList>
            <person name="Cai Y."/>
            <person name="Cai X."/>
            <person name="Wang Q."/>
            <person name="Wang P."/>
            <person name="Zhang Y."/>
            <person name="Cai C."/>
            <person name="Xu Y."/>
            <person name="Wang K."/>
            <person name="Zhou Z."/>
            <person name="Wang C."/>
            <person name="Geng S."/>
            <person name="Li B."/>
            <person name="Dong Q."/>
            <person name="Hou Y."/>
            <person name="Wang H."/>
            <person name="Ai P."/>
            <person name="Liu Z."/>
            <person name="Yi F."/>
            <person name="Sun M."/>
            <person name="An G."/>
            <person name="Cheng J."/>
            <person name="Zhang Y."/>
            <person name="Shi Q."/>
            <person name="Xie Y."/>
            <person name="Shi X."/>
            <person name="Chang Y."/>
            <person name="Huang F."/>
            <person name="Chen Y."/>
            <person name="Hong S."/>
            <person name="Mi L."/>
            <person name="Sun Q."/>
            <person name="Zhang L."/>
            <person name="Zhou B."/>
            <person name="Peng R."/>
            <person name="Zhang X."/>
            <person name="Liu F."/>
        </authorList>
    </citation>
    <scope>NUCLEOTIDE SEQUENCE [LARGE SCALE GENOMIC DNA]</scope>
    <source>
        <strain evidence="2">cv. PA1801</strain>
    </source>
</reference>
<dbReference type="EMBL" id="SMMG02000004">
    <property type="protein sequence ID" value="KAA3476465.1"/>
    <property type="molecule type" value="Genomic_DNA"/>
</dbReference>